<dbReference type="EMBL" id="LAXD01000001">
    <property type="protein sequence ID" value="KWX01606.1"/>
    <property type="molecule type" value="Genomic_DNA"/>
</dbReference>
<evidence type="ECO:0000256" key="3">
    <source>
        <dbReference type="ARBA" id="ARBA00022840"/>
    </source>
</evidence>
<name>A0A132MV38_9ACTN</name>
<dbReference type="STRING" id="1469144.LI90_2638"/>
<dbReference type="GO" id="GO:0005524">
    <property type="term" value="F:ATP binding"/>
    <property type="evidence" value="ECO:0007669"/>
    <property type="project" value="UniProtKB-KW"/>
</dbReference>
<dbReference type="OrthoDB" id="9778567at2"/>
<dbReference type="GO" id="GO:0004039">
    <property type="term" value="F:allophanate hydrolase activity"/>
    <property type="evidence" value="ECO:0007669"/>
    <property type="project" value="UniProtKB-EC"/>
</dbReference>
<comment type="caution">
    <text evidence="5">The sequence shown here is derived from an EMBL/GenBank/DDBJ whole genome shotgun (WGS) entry which is preliminary data.</text>
</comment>
<evidence type="ECO:0000259" key="4">
    <source>
        <dbReference type="SMART" id="SM00796"/>
    </source>
</evidence>
<keyword evidence="3" id="KW-0067">ATP-binding</keyword>
<dbReference type="InterPro" id="IPR029000">
    <property type="entry name" value="Cyclophilin-like_dom_sf"/>
</dbReference>
<dbReference type="PATRIC" id="fig|1469144.10.peg.2852"/>
<dbReference type="PANTHER" id="PTHR34698">
    <property type="entry name" value="5-OXOPROLINASE SUBUNIT B"/>
    <property type="match status" value="1"/>
</dbReference>
<proteinExistence type="predicted"/>
<dbReference type="AlphaFoldDB" id="A0A132MV38"/>
<accession>A0A132MV38</accession>
<reference evidence="6" key="1">
    <citation type="submission" date="2015-04" db="EMBL/GenBank/DDBJ databases">
        <title>Physiological reanalysis, assessment of diazotrophy, and genome sequences of multiple isolates of Streptomyces thermoautotrophicus.</title>
        <authorList>
            <person name="MacKellar D.C."/>
            <person name="Lieber L."/>
            <person name="Norman J."/>
            <person name="Bolger A."/>
            <person name="Tobin C."/>
            <person name="Murray J.W."/>
            <person name="Chang R."/>
            <person name="Ford T."/>
            <person name="Nguyen P.Q."/>
            <person name="Woodward J."/>
            <person name="Permingeat H."/>
            <person name="Joshi N.S."/>
            <person name="Silver P.A."/>
            <person name="Usadel B."/>
            <person name="Rutherford A.W."/>
            <person name="Friesen M."/>
            <person name="Prell J."/>
        </authorList>
    </citation>
    <scope>NUCLEOTIDE SEQUENCE [LARGE SCALE GENOMIC DNA]</scope>
    <source>
        <strain evidence="6">H1</strain>
    </source>
</reference>
<dbReference type="InterPro" id="IPR010016">
    <property type="entry name" value="PxpB"/>
</dbReference>
<dbReference type="PANTHER" id="PTHR34698:SF2">
    <property type="entry name" value="5-OXOPROLINASE SUBUNIT B"/>
    <property type="match status" value="1"/>
</dbReference>
<evidence type="ECO:0000256" key="1">
    <source>
        <dbReference type="ARBA" id="ARBA00022741"/>
    </source>
</evidence>
<keyword evidence="2 5" id="KW-0378">Hydrolase</keyword>
<dbReference type="SMART" id="SM00796">
    <property type="entry name" value="AHS1"/>
    <property type="match status" value="1"/>
</dbReference>
<protein>
    <submittedName>
        <fullName evidence="5">Allophanate hydrolase 2 subunit 1</fullName>
        <ecNumber evidence="5">3.5.1.54</ecNumber>
    </submittedName>
</protein>
<dbReference type="Proteomes" id="UP000070188">
    <property type="component" value="Unassembled WGS sequence"/>
</dbReference>
<evidence type="ECO:0000256" key="2">
    <source>
        <dbReference type="ARBA" id="ARBA00022801"/>
    </source>
</evidence>
<gene>
    <name evidence="5" type="ORF">LI90_2638</name>
</gene>
<dbReference type="Gene3D" id="2.40.100.10">
    <property type="entry name" value="Cyclophilin-like"/>
    <property type="match status" value="1"/>
</dbReference>
<dbReference type="Pfam" id="PF02682">
    <property type="entry name" value="CT_C_D"/>
    <property type="match status" value="1"/>
</dbReference>
<evidence type="ECO:0000313" key="5">
    <source>
        <dbReference type="EMBL" id="KWX01606.1"/>
    </source>
</evidence>
<feature type="domain" description="Carboxyltransferase" evidence="4">
    <location>
        <begin position="1"/>
        <end position="196"/>
    </location>
</feature>
<dbReference type="Gene3D" id="3.30.1360.40">
    <property type="match status" value="1"/>
</dbReference>
<evidence type="ECO:0000313" key="6">
    <source>
        <dbReference type="Proteomes" id="UP000070188"/>
    </source>
</evidence>
<organism evidence="5 6">
    <name type="scientific">Carbonactinospora thermoautotrophica</name>
    <dbReference type="NCBI Taxonomy" id="1469144"/>
    <lineage>
        <taxon>Bacteria</taxon>
        <taxon>Bacillati</taxon>
        <taxon>Actinomycetota</taxon>
        <taxon>Actinomycetes</taxon>
        <taxon>Kitasatosporales</taxon>
        <taxon>Carbonactinosporaceae</taxon>
        <taxon>Carbonactinospora</taxon>
    </lineage>
</organism>
<dbReference type="RefSeq" id="WP_066888192.1">
    <property type="nucleotide sequence ID" value="NZ_CP171739.1"/>
</dbReference>
<sequence>MKIRRVGWTGLRVEPPSSADVPRLAAEIRRRRNHGELSGLAEIVPAAHTLLLVAHRGSEELLDRLARELPTWDLPPARTDGSRLHRIPVRFDGADLDEIAARVGLSRDRVIAHLLRARLRVAFLGFSPGWAYIEGVPAEIQVPRRDSPRARVPGGSVCIANGYLGIYARPSPSGWWIVGTTDVPVWNLEADPPALFGVGDRVQLVEAP</sequence>
<dbReference type="SUPFAM" id="SSF50891">
    <property type="entry name" value="Cyclophilin-like"/>
    <property type="match status" value="1"/>
</dbReference>
<dbReference type="InterPro" id="IPR003833">
    <property type="entry name" value="CT_C_D"/>
</dbReference>
<keyword evidence="1" id="KW-0547">Nucleotide-binding</keyword>
<dbReference type="EC" id="3.5.1.54" evidence="5"/>
<keyword evidence="6" id="KW-1185">Reference proteome</keyword>